<reference evidence="1 2" key="1">
    <citation type="submission" date="2016-06" db="EMBL/GenBank/DDBJ databases">
        <title>Acetobacter pasteurianus NBRC 3188 whole genome sequencing project.</title>
        <authorList>
            <person name="Matsutani M."/>
            <person name="Shiwa Y."/>
            <person name="Okamoto-Kainuma A."/>
            <person name="Ishikawa M."/>
            <person name="Koizumi Y."/>
            <person name="Yoshikawa H."/>
            <person name="Yakushi T."/>
            <person name="Matsushita K."/>
        </authorList>
    </citation>
    <scope>NUCLEOTIDE SEQUENCE [LARGE SCALE GENOMIC DNA]</scope>
    <source>
        <strain evidence="1 2">NBRC 3188</strain>
    </source>
</reference>
<gene>
    <name evidence="1" type="ORF">NBRC3188_0724</name>
</gene>
<organism evidence="1 2">
    <name type="scientific">Acetobacter pasteurianus NBRC 3188</name>
    <dbReference type="NCBI Taxonomy" id="1226663"/>
    <lineage>
        <taxon>Bacteria</taxon>
        <taxon>Pseudomonadati</taxon>
        <taxon>Pseudomonadota</taxon>
        <taxon>Alphaproteobacteria</taxon>
        <taxon>Acetobacterales</taxon>
        <taxon>Acetobacteraceae</taxon>
        <taxon>Acetobacter</taxon>
    </lineage>
</organism>
<evidence type="ECO:0008006" key="3">
    <source>
        <dbReference type="Google" id="ProtNLM"/>
    </source>
</evidence>
<accession>A0A401WRW2</accession>
<evidence type="ECO:0000313" key="2">
    <source>
        <dbReference type="Proteomes" id="UP000287300"/>
    </source>
</evidence>
<evidence type="ECO:0000313" key="1">
    <source>
        <dbReference type="EMBL" id="GCD52027.1"/>
    </source>
</evidence>
<protein>
    <recommendedName>
        <fullName evidence="3">PIN domain-containing protein</fullName>
    </recommendedName>
</protein>
<proteinExistence type="predicted"/>
<comment type="caution">
    <text evidence="1">The sequence shown here is derived from an EMBL/GenBank/DDBJ whole genome shotgun (WGS) entry which is preliminary data.</text>
</comment>
<dbReference type="RefSeq" id="WP_124295221.1">
    <property type="nucleotide sequence ID" value="NZ_BDES01000008.1"/>
</dbReference>
<dbReference type="Proteomes" id="UP000287300">
    <property type="component" value="Unassembled WGS sequence"/>
</dbReference>
<dbReference type="AlphaFoldDB" id="A0A401WRW2"/>
<name>A0A401WRW2_ACEPA</name>
<dbReference type="EMBL" id="BDES01000008">
    <property type="protein sequence ID" value="GCD52027.1"/>
    <property type="molecule type" value="Genomic_DNA"/>
</dbReference>
<sequence>MTYVILDTNTLLLFLVGTTNLKYIQKHKRTDQFTEENFKTLLEILPSDSVIIYPPHVAAEVSNLIDYASNEIMKIEIFENFSKFINLQNEISIKSINAIKDDQFIKLGLTDSTLLLLSEMKHAGKKAHLITADLKLAIAAEIRGYDVTNFNHLLDC</sequence>